<evidence type="ECO:0000313" key="4">
    <source>
        <dbReference type="EnsemblMetazoa" id="KAF7490270.1"/>
    </source>
</evidence>
<proteinExistence type="inferred from homology"/>
<reference evidence="3 6" key="1">
    <citation type="journal article" date="2015" name="Parasit. Vectors">
        <title>Draft genome of the scabies mite.</title>
        <authorList>
            <person name="Rider S.D.Jr."/>
            <person name="Morgan M.S."/>
            <person name="Arlian L.G."/>
        </authorList>
    </citation>
    <scope>NUCLEOTIDE SEQUENCE [LARGE SCALE GENOMIC DNA]</scope>
    <source>
        <strain evidence="3">Arlian Lab</strain>
    </source>
</reference>
<dbReference type="Proteomes" id="UP000616769">
    <property type="component" value="Unassembled WGS sequence"/>
</dbReference>
<reference evidence="4" key="4">
    <citation type="submission" date="2022-06" db="UniProtKB">
        <authorList>
            <consortium name="EnsemblMetazoa"/>
        </authorList>
    </citation>
    <scope>IDENTIFICATION</scope>
</reference>
<accession>A0A132AGB2</accession>
<dbReference type="PANTHER" id="PTHR13618:SF1">
    <property type="entry name" value="PROTEIN ROGDI HOMOLOG"/>
    <property type="match status" value="1"/>
</dbReference>
<dbReference type="Pfam" id="PF10259">
    <property type="entry name" value="Rogdi_lz"/>
    <property type="match status" value="1"/>
</dbReference>
<organism evidence="3 6">
    <name type="scientific">Sarcoptes scabiei</name>
    <name type="common">Itch mite</name>
    <name type="synonym">Acarus scabiei</name>
    <dbReference type="NCBI Taxonomy" id="52283"/>
    <lineage>
        <taxon>Eukaryota</taxon>
        <taxon>Metazoa</taxon>
        <taxon>Ecdysozoa</taxon>
        <taxon>Arthropoda</taxon>
        <taxon>Chelicerata</taxon>
        <taxon>Arachnida</taxon>
        <taxon>Acari</taxon>
        <taxon>Acariformes</taxon>
        <taxon>Sarcoptiformes</taxon>
        <taxon>Astigmata</taxon>
        <taxon>Psoroptidia</taxon>
        <taxon>Sarcoptoidea</taxon>
        <taxon>Sarcoptidae</taxon>
        <taxon>Sarcoptinae</taxon>
        <taxon>Sarcoptes</taxon>
    </lineage>
</organism>
<evidence type="ECO:0000313" key="6">
    <source>
        <dbReference type="Proteomes" id="UP000616769"/>
    </source>
</evidence>
<evidence type="ECO:0000313" key="2">
    <source>
        <dbReference type="EMBL" id="KAF7490270.1"/>
    </source>
</evidence>
<reference evidence="2" key="3">
    <citation type="submission" date="2020-01" db="EMBL/GenBank/DDBJ databases">
        <authorList>
            <person name="Korhonen P.K.K."/>
            <person name="Guangxu M.G."/>
            <person name="Wang T.W."/>
            <person name="Stroehlein A.J.S."/>
            <person name="Young N.D."/>
            <person name="Ang C.-S.A."/>
            <person name="Fernando D.W.F."/>
            <person name="Lu H.L."/>
            <person name="Taylor S.T."/>
            <person name="Ehtesham M.E.M."/>
            <person name="Najaraj S.H.N."/>
            <person name="Harsha G.H.G."/>
            <person name="Madugundu A.M."/>
            <person name="Renuse S.R."/>
            <person name="Holt D.H."/>
            <person name="Pandey A.P."/>
            <person name="Papenfuss A.P."/>
            <person name="Gasser R.B.G."/>
            <person name="Fischer K.F."/>
        </authorList>
    </citation>
    <scope>NUCLEOTIDE SEQUENCE</scope>
    <source>
        <strain evidence="2">SSS_KF_BRIS2020</strain>
    </source>
</reference>
<protein>
    <submittedName>
        <fullName evidence="2">Protein rogdi</fullName>
    </submittedName>
    <submittedName>
        <fullName evidence="3">Rogdi-like protein</fullName>
    </submittedName>
</protein>
<evidence type="ECO:0000256" key="1">
    <source>
        <dbReference type="ARBA" id="ARBA00005535"/>
    </source>
</evidence>
<name>A0A132AGB2_SARSC</name>
<dbReference type="OrthoDB" id="66510at2759"/>
<evidence type="ECO:0000313" key="5">
    <source>
        <dbReference type="Proteomes" id="UP000070412"/>
    </source>
</evidence>
<gene>
    <name evidence="3" type="ORF">QR98_0085930</name>
    <name evidence="2" type="ORF">SSS_3250</name>
</gene>
<dbReference type="EMBL" id="WVUK01000062">
    <property type="protein sequence ID" value="KAF7490270.1"/>
    <property type="molecule type" value="Genomic_DNA"/>
</dbReference>
<comment type="similarity">
    <text evidence="1">Belongs to the rogdi family.</text>
</comment>
<dbReference type="InterPro" id="IPR028241">
    <property type="entry name" value="RAVE2/Rogdi"/>
</dbReference>
<dbReference type="EnsemblMetazoa" id="SSS_3250s_mrna">
    <property type="protein sequence ID" value="KAF7490270.1"/>
    <property type="gene ID" value="SSS_3250"/>
</dbReference>
<keyword evidence="5" id="KW-1185">Reference proteome</keyword>
<dbReference type="GO" id="GO:0043291">
    <property type="term" value="C:RAVE complex"/>
    <property type="evidence" value="ECO:0007669"/>
    <property type="project" value="TreeGrafter"/>
</dbReference>
<dbReference type="AlphaFoldDB" id="A0A132AGB2"/>
<sequence>MSLLISDEIQTLNDEFQWLLDEVNSIIEQIYNIIIECSRRFPLHINGVESAIKSEKYQLISINNSMNDQIKVSCTLCADNITHADINIRLHKHPQMNHRTIVQNDCQWKLHQILDASNHLRSALNILDMPSLRLDEKTNKKFNFKTAEDVIGLINNIITCLDRGRKSLIIPKKRSIEELQRSLNMKSLQPPLPNDLAISFYVQAHKLICAVYHMYKDSGGQKKFDIAQAEISIPWLNEALVLFTIALQYCQQLKDKVLIFIQYKDMQIK</sequence>
<dbReference type="PANTHER" id="PTHR13618">
    <property type="entry name" value="LEUCINE ZIPPER CONTAINING TRANSCRIPTION FACTOR LZF1"/>
    <property type="match status" value="1"/>
</dbReference>
<dbReference type="OMA" id="NILMECA"/>
<dbReference type="EMBL" id="JXLN01014445">
    <property type="protein sequence ID" value="KPM10046.1"/>
    <property type="molecule type" value="Genomic_DNA"/>
</dbReference>
<dbReference type="Proteomes" id="UP000070412">
    <property type="component" value="Unassembled WGS sequence"/>
</dbReference>
<dbReference type="VEuPathDB" id="VectorBase:SSCA001003"/>
<evidence type="ECO:0000313" key="3">
    <source>
        <dbReference type="EMBL" id="KPM10046.1"/>
    </source>
</evidence>
<reference evidence="5" key="2">
    <citation type="journal article" date="2020" name="PLoS Negl. Trop. Dis.">
        <title>High-quality nuclear genome for Sarcoptes scabiei-A critical resource for a neglected parasite.</title>
        <authorList>
            <person name="Korhonen P.K."/>
            <person name="Gasser R.B."/>
            <person name="Ma G."/>
            <person name="Wang T."/>
            <person name="Stroehlein A.J."/>
            <person name="Young N.D."/>
            <person name="Ang C.S."/>
            <person name="Fernando D.D."/>
            <person name="Lu H.C."/>
            <person name="Taylor S."/>
            <person name="Reynolds S.L."/>
            <person name="Mofiz E."/>
            <person name="Najaraj S.H."/>
            <person name="Gowda H."/>
            <person name="Madugundu A."/>
            <person name="Renuse S."/>
            <person name="Holt D."/>
            <person name="Pandey A."/>
            <person name="Papenfuss A.T."/>
            <person name="Fischer K."/>
        </authorList>
    </citation>
    <scope>NUCLEOTIDE SEQUENCE [LARGE SCALE GENOMIC DNA]</scope>
</reference>